<gene>
    <name evidence="2" type="ORF">Q8W38_18380</name>
</gene>
<dbReference type="EMBL" id="JAUYVK010000021">
    <property type="protein sequence ID" value="MDP2491324.1"/>
    <property type="molecule type" value="Genomic_DNA"/>
</dbReference>
<dbReference type="Proteomes" id="UP001177883">
    <property type="component" value="Unassembled WGS sequence"/>
</dbReference>
<comment type="caution">
    <text evidence="2">The sequence shown here is derived from an EMBL/GenBank/DDBJ whole genome shotgun (WGS) entry which is preliminary data.</text>
</comment>
<sequence>MPDSKSFYVTSKCWTLAVPLFLTAAPLVLTAVPLFLTVVPTTANANSVSNLFRKELEQRFATSVLLNDTDVFTFGINNFDPNKVLSLDNEDIGSNDSVSRRQNITSLSLPYTFELPSYIEDNHQEVTLRLSALRIENDVEYAAANKNDFQKESVVSGYVEFANVSQLDEYWSFSSAIGNHISYYRNDYEYRASLLKPIQDQLDGVYLNTDAWAYIIEPKIKLMYEDKNDWGKYKLSTSWHYFNGFGWGEANNGDIGHPEGWYIANEAKIFYDLVRWDKNITSMYSSIRRIDIGGDTVASMGTTSYYEGSVGWLLNPNLFNDWVDNVGIGFTINYGSSLKGGSLVIFFNQD</sequence>
<name>A0ABD5ADU9_VIBSP</name>
<protein>
    <submittedName>
        <fullName evidence="2">Solitary outer membrane autotransporter beta-barrel domain</fullName>
    </submittedName>
</protein>
<evidence type="ECO:0000313" key="3">
    <source>
        <dbReference type="Proteomes" id="UP001177883"/>
    </source>
</evidence>
<proteinExistence type="predicted"/>
<organism evidence="2 3">
    <name type="scientific">Vibrio splendidus</name>
    <dbReference type="NCBI Taxonomy" id="29497"/>
    <lineage>
        <taxon>Bacteria</taxon>
        <taxon>Pseudomonadati</taxon>
        <taxon>Pseudomonadota</taxon>
        <taxon>Gammaproteobacteria</taxon>
        <taxon>Vibrionales</taxon>
        <taxon>Vibrionaceae</taxon>
        <taxon>Vibrio</taxon>
    </lineage>
</organism>
<feature type="domain" description="Solitary outer membrane autotransporter-like beta-barrel" evidence="1">
    <location>
        <begin position="36"/>
        <end position="349"/>
    </location>
</feature>
<accession>A0ABD5ADU9</accession>
<evidence type="ECO:0000259" key="1">
    <source>
        <dbReference type="Pfam" id="PF11557"/>
    </source>
</evidence>
<reference evidence="2" key="1">
    <citation type="submission" date="2023-07" db="EMBL/GenBank/DDBJ databases">
        <title>Genome content predicts the carbon catabolic preferences of heterotrophic bacteria.</title>
        <authorList>
            <person name="Gralka M."/>
        </authorList>
    </citation>
    <scope>NUCLEOTIDE SEQUENCE</scope>
    <source>
        <strain evidence="2">6E03</strain>
    </source>
</reference>
<dbReference type="AlphaFoldDB" id="A0ABD5ADU9"/>
<evidence type="ECO:0000313" key="2">
    <source>
        <dbReference type="EMBL" id="MDP2491324.1"/>
    </source>
</evidence>
<dbReference type="InterPro" id="IPR021621">
    <property type="entry name" value="Omp_AT"/>
</dbReference>
<dbReference type="Pfam" id="PF11557">
    <property type="entry name" value="Omp_AT"/>
    <property type="match status" value="1"/>
</dbReference>
<dbReference type="RefSeq" id="WP_102491125.1">
    <property type="nucleotide sequence ID" value="NZ_JAUYVK010000021.1"/>
</dbReference>